<dbReference type="Proteomes" id="UP000824782">
    <property type="component" value="Unassembled WGS sequence"/>
</dbReference>
<comment type="caution">
    <text evidence="1">The sequence shown here is derived from an EMBL/GenBank/DDBJ whole genome shotgun (WGS) entry which is preliminary data.</text>
</comment>
<sequence length="81" mass="9013">MRISCALSPCTVPAPSHNTSTCLPILLLHFPAGSSLHYILFCQGFPAGSAMHNYLMPTPCRDYWFVLRVGCRSLHFQIFGL</sequence>
<dbReference type="EMBL" id="WNYA01000006">
    <property type="protein sequence ID" value="KAG8567567.1"/>
    <property type="molecule type" value="Genomic_DNA"/>
</dbReference>
<evidence type="ECO:0000313" key="1">
    <source>
        <dbReference type="EMBL" id="KAG8567567.1"/>
    </source>
</evidence>
<reference evidence="1" key="1">
    <citation type="thesis" date="2020" institute="ProQuest LLC" country="789 East Eisenhower Parkway, Ann Arbor, MI, USA">
        <title>Comparative Genomics and Chromosome Evolution.</title>
        <authorList>
            <person name="Mudd A.B."/>
        </authorList>
    </citation>
    <scope>NUCLEOTIDE SEQUENCE</scope>
    <source>
        <strain evidence="1">237g6f4</strain>
        <tissue evidence="1">Blood</tissue>
    </source>
</reference>
<proteinExistence type="predicted"/>
<evidence type="ECO:0000313" key="2">
    <source>
        <dbReference type="Proteomes" id="UP000824782"/>
    </source>
</evidence>
<name>A0AAV7B4X3_ENGPU</name>
<protein>
    <submittedName>
        <fullName evidence="1">Uncharacterized protein</fullName>
    </submittedName>
</protein>
<accession>A0AAV7B4X3</accession>
<gene>
    <name evidence="1" type="ORF">GDO81_013689</name>
</gene>
<dbReference type="AlphaFoldDB" id="A0AAV7B4X3"/>
<keyword evidence="2" id="KW-1185">Reference proteome</keyword>
<organism evidence="1 2">
    <name type="scientific">Engystomops pustulosus</name>
    <name type="common">Tungara frog</name>
    <name type="synonym">Physalaemus pustulosus</name>
    <dbReference type="NCBI Taxonomy" id="76066"/>
    <lineage>
        <taxon>Eukaryota</taxon>
        <taxon>Metazoa</taxon>
        <taxon>Chordata</taxon>
        <taxon>Craniata</taxon>
        <taxon>Vertebrata</taxon>
        <taxon>Euteleostomi</taxon>
        <taxon>Amphibia</taxon>
        <taxon>Batrachia</taxon>
        <taxon>Anura</taxon>
        <taxon>Neobatrachia</taxon>
        <taxon>Hyloidea</taxon>
        <taxon>Leptodactylidae</taxon>
        <taxon>Leiuperinae</taxon>
        <taxon>Engystomops</taxon>
    </lineage>
</organism>